<dbReference type="CDD" id="cd02068">
    <property type="entry name" value="radical_SAM_B12_BD"/>
    <property type="match status" value="1"/>
</dbReference>
<accession>A0A444JH98</accession>
<dbReference type="Gene3D" id="3.40.50.280">
    <property type="entry name" value="Cobalamin-binding domain"/>
    <property type="match status" value="1"/>
</dbReference>
<dbReference type="AlphaFoldDB" id="A0A444JH98"/>
<dbReference type="Proteomes" id="UP000288892">
    <property type="component" value="Unassembled WGS sequence"/>
</dbReference>
<reference evidence="8 9" key="1">
    <citation type="submission" date="2017-01" db="EMBL/GenBank/DDBJ databases">
        <title>The cable genome- insights into the physiology and evolution of filamentous bacteria capable of sulfide oxidation via long distance electron transfer.</title>
        <authorList>
            <person name="Schreiber L."/>
            <person name="Bjerg J.T."/>
            <person name="Boggild A."/>
            <person name="Van De Vossenberg J."/>
            <person name="Meysman F."/>
            <person name="Nielsen L.P."/>
            <person name="Schramm A."/>
            <person name="Kjeldsen K.U."/>
        </authorList>
    </citation>
    <scope>NUCLEOTIDE SEQUENCE [LARGE SCALE GENOMIC DNA]</scope>
    <source>
        <strain evidence="8">A5</strain>
    </source>
</reference>
<protein>
    <submittedName>
        <fullName evidence="8">Radical SAM superfamily enzyme YgiQ, UPF0313 family</fullName>
    </submittedName>
</protein>
<sequence>MKKLNLLLVMPRVVQAIGDGYPFPLGIAYVSSSLKSLGFNTFTLNLNHMPGNVYDILEQAIVSNKIDVVGTGGLSFQYPTIYDIVRYTKKINSNIVTIVGGGIITAEPEIALKALEYADIGVIGEGEITICKIVHALENNEYLSDVQGIIYKDKDNYYTTKPRKEIMDLGILPSPDYEGFGLETYLELPSPSVNNLITRRMVYISGSRSCPYQCTFCFHSAGKIYRQRSIDDVIEEIIFLKKKYKIISVCMTDELFARKRERIEKFHEEMKKLDIIWFASFRADDIDQDLIDMLRGGTCAGMSFGIESADNLILKSMKKRITFEQIERTLEIVYDSGVPLAGNFIFGDIEETYKTAKKTINWWTKNTKYNLGLNLIIPYPGSYIYKYACNNNIITDRIKYLKDGCPQINISRMNDSEFGLIAKEIFEAPFRYGNQVSNIETYEVTEWGRVTISGKCSSCETKNTWENVKLFVGNNWLPCSDCGQKHYAPLSSVIQERISSNLLAIMERHTSVALWGVTYYSLSLFNENSIYMDPNVLIVDNAHAKQLININGKKVYPPSIIGEQEVPVVIVFYPNSILQLSSLIRESYPHVKEVFDICDLTSQVGTT</sequence>
<dbReference type="SFLD" id="SFLDG01123">
    <property type="entry name" value="methyltransferase_(Class_B)"/>
    <property type="match status" value="1"/>
</dbReference>
<dbReference type="Pfam" id="PF04055">
    <property type="entry name" value="Radical_SAM"/>
    <property type="match status" value="1"/>
</dbReference>
<evidence type="ECO:0000256" key="3">
    <source>
        <dbReference type="ARBA" id="ARBA00022723"/>
    </source>
</evidence>
<dbReference type="PANTHER" id="PTHR43409">
    <property type="entry name" value="ANAEROBIC MAGNESIUM-PROTOPORPHYRIN IX MONOMETHYL ESTER CYCLASE-RELATED"/>
    <property type="match status" value="1"/>
</dbReference>
<dbReference type="GO" id="GO:0046872">
    <property type="term" value="F:metal ion binding"/>
    <property type="evidence" value="ECO:0007669"/>
    <property type="project" value="UniProtKB-KW"/>
</dbReference>
<comment type="caution">
    <text evidence="8">The sequence shown here is derived from an EMBL/GenBank/DDBJ whole genome shotgun (WGS) entry which is preliminary data.</text>
</comment>
<dbReference type="PROSITE" id="PS51918">
    <property type="entry name" value="RADICAL_SAM"/>
    <property type="match status" value="1"/>
</dbReference>
<evidence type="ECO:0000256" key="1">
    <source>
        <dbReference type="ARBA" id="ARBA00001966"/>
    </source>
</evidence>
<dbReference type="InterPro" id="IPR058240">
    <property type="entry name" value="rSAM_sf"/>
</dbReference>
<comment type="cofactor">
    <cofactor evidence="1">
        <name>[4Fe-4S] cluster</name>
        <dbReference type="ChEBI" id="CHEBI:49883"/>
    </cofactor>
</comment>
<organism evidence="8 9">
    <name type="scientific">Candidatus Electrothrix marina</name>
    <dbReference type="NCBI Taxonomy" id="1859130"/>
    <lineage>
        <taxon>Bacteria</taxon>
        <taxon>Pseudomonadati</taxon>
        <taxon>Thermodesulfobacteriota</taxon>
        <taxon>Desulfobulbia</taxon>
        <taxon>Desulfobulbales</taxon>
        <taxon>Desulfobulbaceae</taxon>
        <taxon>Candidatus Electrothrix</taxon>
    </lineage>
</organism>
<dbReference type="InterPro" id="IPR034466">
    <property type="entry name" value="Methyltransferase_Class_B"/>
</dbReference>
<evidence type="ECO:0000259" key="7">
    <source>
        <dbReference type="PROSITE" id="PS51918"/>
    </source>
</evidence>
<dbReference type="SUPFAM" id="SSF52242">
    <property type="entry name" value="Cobalamin (vitamin B12)-binding domain"/>
    <property type="match status" value="1"/>
</dbReference>
<evidence type="ECO:0000256" key="2">
    <source>
        <dbReference type="ARBA" id="ARBA00022691"/>
    </source>
</evidence>
<evidence type="ECO:0000259" key="6">
    <source>
        <dbReference type="PROSITE" id="PS51332"/>
    </source>
</evidence>
<dbReference type="Gene3D" id="3.80.30.20">
    <property type="entry name" value="tm_1862 like domain"/>
    <property type="match status" value="1"/>
</dbReference>
<dbReference type="EMBL" id="MTKS01000015">
    <property type="protein sequence ID" value="RWX52387.1"/>
    <property type="molecule type" value="Genomic_DNA"/>
</dbReference>
<evidence type="ECO:0000313" key="8">
    <source>
        <dbReference type="EMBL" id="RWX52387.1"/>
    </source>
</evidence>
<dbReference type="InterPro" id="IPR051198">
    <property type="entry name" value="BchE-like"/>
</dbReference>
<dbReference type="InterPro" id="IPR007197">
    <property type="entry name" value="rSAM"/>
</dbReference>
<keyword evidence="5" id="KW-0411">Iron-sulfur</keyword>
<gene>
    <name evidence="8" type="ORF">VU01_10154</name>
</gene>
<dbReference type="InterPro" id="IPR023404">
    <property type="entry name" value="rSAM_horseshoe"/>
</dbReference>
<dbReference type="SFLD" id="SFLDG01082">
    <property type="entry name" value="B12-binding_domain_containing"/>
    <property type="match status" value="1"/>
</dbReference>
<dbReference type="PROSITE" id="PS51332">
    <property type="entry name" value="B12_BINDING"/>
    <property type="match status" value="1"/>
</dbReference>
<dbReference type="GO" id="GO:0051539">
    <property type="term" value="F:4 iron, 4 sulfur cluster binding"/>
    <property type="evidence" value="ECO:0007669"/>
    <property type="project" value="UniProtKB-KW"/>
</dbReference>
<dbReference type="Pfam" id="PF02310">
    <property type="entry name" value="B12-binding"/>
    <property type="match status" value="1"/>
</dbReference>
<dbReference type="SUPFAM" id="SSF102114">
    <property type="entry name" value="Radical SAM enzymes"/>
    <property type="match status" value="1"/>
</dbReference>
<dbReference type="InterPro" id="IPR036724">
    <property type="entry name" value="Cobalamin-bd_sf"/>
</dbReference>
<dbReference type="SMART" id="SM00729">
    <property type="entry name" value="Elp3"/>
    <property type="match status" value="1"/>
</dbReference>
<dbReference type="InterPro" id="IPR006638">
    <property type="entry name" value="Elp3/MiaA/NifB-like_rSAM"/>
</dbReference>
<dbReference type="GO" id="GO:0003824">
    <property type="term" value="F:catalytic activity"/>
    <property type="evidence" value="ECO:0007669"/>
    <property type="project" value="InterPro"/>
</dbReference>
<keyword evidence="3" id="KW-0479">Metal-binding</keyword>
<dbReference type="InterPro" id="IPR006158">
    <property type="entry name" value="Cobalamin-bd"/>
</dbReference>
<keyword evidence="2" id="KW-0949">S-adenosyl-L-methionine</keyword>
<evidence type="ECO:0000313" key="9">
    <source>
        <dbReference type="Proteomes" id="UP000288892"/>
    </source>
</evidence>
<feature type="domain" description="Radical SAM core" evidence="7">
    <location>
        <begin position="196"/>
        <end position="411"/>
    </location>
</feature>
<dbReference type="GO" id="GO:0031419">
    <property type="term" value="F:cobalamin binding"/>
    <property type="evidence" value="ECO:0007669"/>
    <property type="project" value="InterPro"/>
</dbReference>
<feature type="domain" description="B12-binding" evidence="6">
    <location>
        <begin position="10"/>
        <end position="144"/>
    </location>
</feature>
<evidence type="ECO:0000256" key="5">
    <source>
        <dbReference type="ARBA" id="ARBA00023014"/>
    </source>
</evidence>
<dbReference type="CDD" id="cd01335">
    <property type="entry name" value="Radical_SAM"/>
    <property type="match status" value="1"/>
</dbReference>
<evidence type="ECO:0000256" key="4">
    <source>
        <dbReference type="ARBA" id="ARBA00023004"/>
    </source>
</evidence>
<name>A0A444JH98_9BACT</name>
<keyword evidence="4" id="KW-0408">Iron</keyword>
<dbReference type="SFLD" id="SFLDS00029">
    <property type="entry name" value="Radical_SAM"/>
    <property type="match status" value="1"/>
</dbReference>
<proteinExistence type="predicted"/>
<keyword evidence="9" id="KW-1185">Reference proteome</keyword>